<dbReference type="InterPro" id="IPR017825">
    <property type="entry name" value="Lycopene_cyclase_dom"/>
</dbReference>
<organism evidence="9 10">
    <name type="scientific">Nocardioides massiliensis</name>
    <dbReference type="NCBI Taxonomy" id="1325935"/>
    <lineage>
        <taxon>Bacteria</taxon>
        <taxon>Bacillati</taxon>
        <taxon>Actinomycetota</taxon>
        <taxon>Actinomycetes</taxon>
        <taxon>Propionibacteriales</taxon>
        <taxon>Nocardioidaceae</taxon>
        <taxon>Nocardioides</taxon>
    </lineage>
</organism>
<dbReference type="NCBIfam" id="TIGR03462">
    <property type="entry name" value="CarR_dom_SF"/>
    <property type="match status" value="1"/>
</dbReference>
<dbReference type="Proteomes" id="UP001240447">
    <property type="component" value="Unassembled WGS sequence"/>
</dbReference>
<comment type="caution">
    <text evidence="9">The sequence shown here is derived from an EMBL/GenBank/DDBJ whole genome shotgun (WGS) entry which is preliminary data.</text>
</comment>
<comment type="pathway">
    <text evidence="2">Carotenoid biosynthesis.</text>
</comment>
<evidence type="ECO:0000256" key="7">
    <source>
        <dbReference type="ARBA" id="ARBA00023235"/>
    </source>
</evidence>
<evidence type="ECO:0000256" key="4">
    <source>
        <dbReference type="ARBA" id="ARBA00022746"/>
    </source>
</evidence>
<evidence type="ECO:0000256" key="1">
    <source>
        <dbReference type="ARBA" id="ARBA00004141"/>
    </source>
</evidence>
<evidence type="ECO:0000313" key="10">
    <source>
        <dbReference type="Proteomes" id="UP001240447"/>
    </source>
</evidence>
<evidence type="ECO:0000313" key="9">
    <source>
        <dbReference type="EMBL" id="MDP9823047.1"/>
    </source>
</evidence>
<proteinExistence type="predicted"/>
<gene>
    <name evidence="9" type="ORF">J2S59_002856</name>
</gene>
<keyword evidence="4" id="KW-0125">Carotenoid biosynthesis</keyword>
<comment type="subcellular location">
    <subcellularLocation>
        <location evidence="1">Membrane</location>
        <topology evidence="1">Multi-pass membrane protein</topology>
    </subcellularLocation>
</comment>
<feature type="transmembrane region" description="Helical" evidence="8">
    <location>
        <begin position="33"/>
        <end position="53"/>
    </location>
</feature>
<evidence type="ECO:0000256" key="3">
    <source>
        <dbReference type="ARBA" id="ARBA00022692"/>
    </source>
</evidence>
<keyword evidence="5 8" id="KW-1133">Transmembrane helix</keyword>
<evidence type="ECO:0000256" key="8">
    <source>
        <dbReference type="SAM" id="Phobius"/>
    </source>
</evidence>
<accession>A0ABT9NRI7</accession>
<evidence type="ECO:0000256" key="6">
    <source>
        <dbReference type="ARBA" id="ARBA00023136"/>
    </source>
</evidence>
<protein>
    <submittedName>
        <fullName evidence="9">Lycopene cyclase domain-containing protein</fullName>
    </submittedName>
</protein>
<keyword evidence="3 8" id="KW-0812">Transmembrane</keyword>
<evidence type="ECO:0000256" key="5">
    <source>
        <dbReference type="ARBA" id="ARBA00022989"/>
    </source>
</evidence>
<name>A0ABT9NRI7_9ACTN</name>
<sequence>MSLLYLGFIVVSTVCMGLVDRRWRLFLFDRPRVALLAVAAGFAFFLVWDLVALELELYSKGESPAMTGIDVAPHLPIEELFFITFLSYLTGVLHGLWQRILASREATR</sequence>
<keyword evidence="6 8" id="KW-0472">Membrane</keyword>
<keyword evidence="10" id="KW-1185">Reference proteome</keyword>
<reference evidence="9 10" key="1">
    <citation type="submission" date="2023-07" db="EMBL/GenBank/DDBJ databases">
        <title>Sequencing the genomes of 1000 actinobacteria strains.</title>
        <authorList>
            <person name="Klenk H.-P."/>
        </authorList>
    </citation>
    <scope>NUCLEOTIDE SEQUENCE [LARGE SCALE GENOMIC DNA]</scope>
    <source>
        <strain evidence="9 10">GD13</strain>
    </source>
</reference>
<dbReference type="RefSeq" id="WP_068118571.1">
    <property type="nucleotide sequence ID" value="NZ_CCXJ01000142.1"/>
</dbReference>
<keyword evidence="7" id="KW-0413">Isomerase</keyword>
<evidence type="ECO:0000256" key="2">
    <source>
        <dbReference type="ARBA" id="ARBA00004829"/>
    </source>
</evidence>
<dbReference type="EMBL" id="JAUSQM010000001">
    <property type="protein sequence ID" value="MDP9823047.1"/>
    <property type="molecule type" value="Genomic_DNA"/>
</dbReference>